<evidence type="ECO:0000256" key="8">
    <source>
        <dbReference type="ARBA" id="ARBA00022842"/>
    </source>
</evidence>
<dbReference type="InterPro" id="IPR002176">
    <property type="entry name" value="X-over_junc_endoDNase_RuvC"/>
</dbReference>
<keyword evidence="8 13" id="KW-0460">Magnesium</keyword>
<dbReference type="EC" id="3.1.21.10" evidence="13 14"/>
<comment type="function">
    <text evidence="13">The RuvA-RuvB-RuvC complex processes Holliday junction (HJ) DNA during genetic recombination and DNA repair. Endonuclease that resolves HJ intermediates. Cleaves cruciform DNA by making single-stranded nicks across the HJ at symmetrical positions within the homologous arms, yielding a 5'-phosphate and a 3'-hydroxyl group; requires a central core of homology in the junction. The consensus cleavage sequence is 5'-(A/T)TT(C/G)-3'. Cleavage occurs on the 3'-side of the TT dinucleotide at the point of strand exchange. HJ branch migration catalyzed by RuvA-RuvB allows RuvC to scan DNA until it finds its consensus sequence, where it cleaves and resolves the cruciform DNA.</text>
</comment>
<dbReference type="Gene3D" id="3.30.420.10">
    <property type="entry name" value="Ribonuclease H-like superfamily/Ribonuclease H"/>
    <property type="match status" value="1"/>
</dbReference>
<dbReference type="GO" id="GO:0005737">
    <property type="term" value="C:cytoplasm"/>
    <property type="evidence" value="ECO:0007669"/>
    <property type="project" value="UniProtKB-SubCell"/>
</dbReference>
<evidence type="ECO:0000256" key="5">
    <source>
        <dbReference type="ARBA" id="ARBA00022759"/>
    </source>
</evidence>
<organism evidence="15 16">
    <name type="scientific">Candidatus Beckwithbacteria bacterium GW2011_GWB1_47_15</name>
    <dbReference type="NCBI Taxonomy" id="1618371"/>
    <lineage>
        <taxon>Bacteria</taxon>
        <taxon>Candidatus Beckwithiibacteriota</taxon>
    </lineage>
</organism>
<dbReference type="NCBIfam" id="TIGR00228">
    <property type="entry name" value="ruvC"/>
    <property type="match status" value="1"/>
</dbReference>
<comment type="cofactor">
    <cofactor evidence="13">
        <name>Mg(2+)</name>
        <dbReference type="ChEBI" id="CHEBI:18420"/>
    </cofactor>
    <text evidence="13">Binds 2 Mg(2+) ion per subunit.</text>
</comment>
<dbReference type="HAMAP" id="MF_00034">
    <property type="entry name" value="RuvC"/>
    <property type="match status" value="1"/>
</dbReference>
<evidence type="ECO:0000256" key="7">
    <source>
        <dbReference type="ARBA" id="ARBA00022801"/>
    </source>
</evidence>
<dbReference type="GO" id="GO:0006281">
    <property type="term" value="P:DNA repair"/>
    <property type="evidence" value="ECO:0007669"/>
    <property type="project" value="UniProtKB-UniRule"/>
</dbReference>
<evidence type="ECO:0000256" key="6">
    <source>
        <dbReference type="ARBA" id="ARBA00022763"/>
    </source>
</evidence>
<keyword evidence="10 13" id="KW-0233">DNA recombination</keyword>
<dbReference type="SUPFAM" id="SSF53098">
    <property type="entry name" value="Ribonuclease H-like"/>
    <property type="match status" value="1"/>
</dbReference>
<dbReference type="CDD" id="cd16962">
    <property type="entry name" value="RuvC"/>
    <property type="match status" value="1"/>
</dbReference>
<feature type="binding site" evidence="13">
    <location>
        <position position="140"/>
    </location>
    <ligand>
        <name>Mg(2+)</name>
        <dbReference type="ChEBI" id="CHEBI:18420"/>
        <label>1</label>
    </ligand>
</feature>
<dbReference type="GO" id="GO:0048476">
    <property type="term" value="C:Holliday junction resolvase complex"/>
    <property type="evidence" value="ECO:0007669"/>
    <property type="project" value="UniProtKB-UniRule"/>
</dbReference>
<dbReference type="InterPro" id="IPR020563">
    <property type="entry name" value="X-over_junc_endoDNase_Mg_BS"/>
</dbReference>
<feature type="active site" evidence="13">
    <location>
        <position position="67"/>
    </location>
</feature>
<comment type="subunit">
    <text evidence="13">Homodimer which binds Holliday junction (HJ) DNA. The HJ becomes 2-fold symmetrical on binding to RuvC with unstacked arms; it has a different conformation from HJ DNA in complex with RuvA. In the full resolvosome a probable DNA-RuvA(4)-RuvB(12)-RuvC(2) complex forms which resolves the HJ.</text>
</comment>
<evidence type="ECO:0000256" key="10">
    <source>
        <dbReference type="ARBA" id="ARBA00023172"/>
    </source>
</evidence>
<evidence type="ECO:0000256" key="9">
    <source>
        <dbReference type="ARBA" id="ARBA00023125"/>
    </source>
</evidence>
<dbReference type="PATRIC" id="fig|1618371.3.peg.18"/>
<keyword evidence="4 13" id="KW-0479">Metal-binding</keyword>
<evidence type="ECO:0000256" key="14">
    <source>
        <dbReference type="NCBIfam" id="TIGR00228"/>
    </source>
</evidence>
<feature type="binding site" evidence="13">
    <location>
        <position position="67"/>
    </location>
    <ligand>
        <name>Mg(2+)</name>
        <dbReference type="ChEBI" id="CHEBI:18420"/>
        <label>2</label>
    </ligand>
</feature>
<dbReference type="AlphaFoldDB" id="A0A0G1RXG1"/>
<dbReference type="EMBL" id="LCNT01000001">
    <property type="protein sequence ID" value="KKU61802.1"/>
    <property type="molecule type" value="Genomic_DNA"/>
</dbReference>
<dbReference type="InterPro" id="IPR036397">
    <property type="entry name" value="RNaseH_sf"/>
</dbReference>
<dbReference type="GO" id="GO:0000287">
    <property type="term" value="F:magnesium ion binding"/>
    <property type="evidence" value="ECO:0007669"/>
    <property type="project" value="UniProtKB-UniRule"/>
</dbReference>
<dbReference type="Pfam" id="PF02075">
    <property type="entry name" value="RuvC"/>
    <property type="match status" value="1"/>
</dbReference>
<evidence type="ECO:0000256" key="2">
    <source>
        <dbReference type="ARBA" id="ARBA00022490"/>
    </source>
</evidence>
<comment type="catalytic activity">
    <reaction evidence="12 13">
        <text>Endonucleolytic cleavage at a junction such as a reciprocal single-stranded crossover between two homologous DNA duplexes (Holliday junction).</text>
        <dbReference type="EC" id="3.1.21.10"/>
    </reaction>
</comment>
<comment type="similarity">
    <text evidence="1 13">Belongs to the RuvC family.</text>
</comment>
<dbReference type="Proteomes" id="UP000033860">
    <property type="component" value="Unassembled WGS sequence"/>
</dbReference>
<dbReference type="NCBIfam" id="NF000711">
    <property type="entry name" value="PRK00039.2-1"/>
    <property type="match status" value="1"/>
</dbReference>
<dbReference type="InterPro" id="IPR012337">
    <property type="entry name" value="RNaseH-like_sf"/>
</dbReference>
<dbReference type="FunFam" id="3.30.420.10:FF:000002">
    <property type="entry name" value="Crossover junction endodeoxyribonuclease RuvC"/>
    <property type="match status" value="1"/>
</dbReference>
<keyword evidence="9 13" id="KW-0238">DNA-binding</keyword>
<feature type="binding site" evidence="13">
    <location>
        <position position="7"/>
    </location>
    <ligand>
        <name>Mg(2+)</name>
        <dbReference type="ChEBI" id="CHEBI:18420"/>
        <label>1</label>
    </ligand>
</feature>
<dbReference type="PRINTS" id="PR00696">
    <property type="entry name" value="RSOLVASERUVC"/>
</dbReference>
<evidence type="ECO:0000256" key="13">
    <source>
        <dbReference type="HAMAP-Rule" id="MF_00034"/>
    </source>
</evidence>
<dbReference type="PROSITE" id="PS01321">
    <property type="entry name" value="RUVC"/>
    <property type="match status" value="1"/>
</dbReference>
<accession>A0A0G1RXG1</accession>
<keyword evidence="3 13" id="KW-0540">Nuclease</keyword>
<feature type="active site" evidence="13">
    <location>
        <position position="7"/>
    </location>
</feature>
<sequence length="162" mass="17514">MKILGVDPGTARLGWGIVNDKAGDQIVGEYGLIETKKTLAEPTRLKQLFDQFTKLLTSHHPDAVAVEDLFFAKNRTSAIKVAQARGVILVAAELAAIPSFSYTPLQIKQAVTGYGQADKAQVQQMTKAILKLPAIPKPDDTADALAVALTHAFSYKLKSRVK</sequence>
<dbReference type="PANTHER" id="PTHR30194:SF3">
    <property type="entry name" value="CROSSOVER JUNCTION ENDODEOXYRIBONUCLEASE RUVC"/>
    <property type="match status" value="1"/>
</dbReference>
<keyword evidence="6 13" id="KW-0227">DNA damage</keyword>
<dbReference type="GO" id="GO:0008821">
    <property type="term" value="F:crossover junction DNA endonuclease activity"/>
    <property type="evidence" value="ECO:0007669"/>
    <property type="project" value="UniProtKB-UniRule"/>
</dbReference>
<feature type="active site" evidence="13">
    <location>
        <position position="140"/>
    </location>
</feature>
<evidence type="ECO:0000256" key="3">
    <source>
        <dbReference type="ARBA" id="ARBA00022722"/>
    </source>
</evidence>
<dbReference type="PANTHER" id="PTHR30194">
    <property type="entry name" value="CROSSOVER JUNCTION ENDODEOXYRIBONUCLEASE RUVC"/>
    <property type="match status" value="1"/>
</dbReference>
<gene>
    <name evidence="13" type="primary">ruvC</name>
    <name evidence="15" type="ORF">UX85_C0001G0016</name>
</gene>
<dbReference type="GO" id="GO:0006310">
    <property type="term" value="P:DNA recombination"/>
    <property type="evidence" value="ECO:0007669"/>
    <property type="project" value="UniProtKB-UniRule"/>
</dbReference>
<proteinExistence type="inferred from homology"/>
<comment type="caution">
    <text evidence="15">The sequence shown here is derived from an EMBL/GenBank/DDBJ whole genome shotgun (WGS) entry which is preliminary data.</text>
</comment>
<comment type="subcellular location">
    <subcellularLocation>
        <location evidence="13">Cytoplasm</location>
    </subcellularLocation>
</comment>
<reference evidence="15 16" key="1">
    <citation type="journal article" date="2015" name="Nature">
        <title>rRNA introns, odd ribosomes, and small enigmatic genomes across a large radiation of phyla.</title>
        <authorList>
            <person name="Brown C.T."/>
            <person name="Hug L.A."/>
            <person name="Thomas B.C."/>
            <person name="Sharon I."/>
            <person name="Castelle C.J."/>
            <person name="Singh A."/>
            <person name="Wilkins M.J."/>
            <person name="Williams K.H."/>
            <person name="Banfield J.F."/>
        </authorList>
    </citation>
    <scope>NUCLEOTIDE SEQUENCE [LARGE SCALE GENOMIC DNA]</scope>
</reference>
<dbReference type="GO" id="GO:0003677">
    <property type="term" value="F:DNA binding"/>
    <property type="evidence" value="ECO:0007669"/>
    <property type="project" value="UniProtKB-KW"/>
</dbReference>
<keyword evidence="5 13" id="KW-0255">Endonuclease</keyword>
<keyword evidence="2 13" id="KW-0963">Cytoplasm</keyword>
<evidence type="ECO:0000313" key="16">
    <source>
        <dbReference type="Proteomes" id="UP000033860"/>
    </source>
</evidence>
<protein>
    <recommendedName>
        <fullName evidence="13 14">Crossover junction endodeoxyribonuclease RuvC</fullName>
        <ecNumber evidence="13 14">3.1.21.10</ecNumber>
    </recommendedName>
    <alternativeName>
        <fullName evidence="13">Holliday junction nuclease RuvC</fullName>
    </alternativeName>
    <alternativeName>
        <fullName evidence="13">Holliday junction resolvase RuvC</fullName>
    </alternativeName>
</protein>
<evidence type="ECO:0000256" key="11">
    <source>
        <dbReference type="ARBA" id="ARBA00023204"/>
    </source>
</evidence>
<evidence type="ECO:0000256" key="12">
    <source>
        <dbReference type="ARBA" id="ARBA00029354"/>
    </source>
</evidence>
<name>A0A0G1RXG1_9BACT</name>
<keyword evidence="7 13" id="KW-0378">Hydrolase</keyword>
<evidence type="ECO:0000256" key="1">
    <source>
        <dbReference type="ARBA" id="ARBA00009518"/>
    </source>
</evidence>
<evidence type="ECO:0000256" key="4">
    <source>
        <dbReference type="ARBA" id="ARBA00022723"/>
    </source>
</evidence>
<keyword evidence="11 13" id="KW-0234">DNA repair</keyword>
<evidence type="ECO:0000313" key="15">
    <source>
        <dbReference type="EMBL" id="KKU61802.1"/>
    </source>
</evidence>